<evidence type="ECO:0000313" key="1">
    <source>
        <dbReference type="EMBL" id="OAF65074.1"/>
    </source>
</evidence>
<dbReference type="PANTHER" id="PTHR46759">
    <property type="entry name" value="LEUCINE-RICH REPEAT-CONTAINING PROTEIN 72"/>
    <property type="match status" value="1"/>
</dbReference>
<dbReference type="InterPro" id="IPR001611">
    <property type="entry name" value="Leu-rich_rpt"/>
</dbReference>
<accession>A0A177AV33</accession>
<dbReference type="Gene3D" id="3.80.10.10">
    <property type="entry name" value="Ribonuclease Inhibitor"/>
    <property type="match status" value="2"/>
</dbReference>
<proteinExistence type="predicted"/>
<dbReference type="PANTHER" id="PTHR46759:SF1">
    <property type="entry name" value="LEUCINE-RICH REPEAT-CONTAINING PROTEIN 72"/>
    <property type="match status" value="1"/>
</dbReference>
<dbReference type="InterPro" id="IPR042655">
    <property type="entry name" value="LRC72"/>
</dbReference>
<organism evidence="1 2">
    <name type="scientific">Intoshia linei</name>
    <dbReference type="NCBI Taxonomy" id="1819745"/>
    <lineage>
        <taxon>Eukaryota</taxon>
        <taxon>Metazoa</taxon>
        <taxon>Spiralia</taxon>
        <taxon>Lophotrochozoa</taxon>
        <taxon>Mesozoa</taxon>
        <taxon>Orthonectida</taxon>
        <taxon>Rhopaluridae</taxon>
        <taxon>Intoshia</taxon>
    </lineage>
</organism>
<gene>
    <name evidence="1" type="ORF">A3Q56_07212</name>
</gene>
<dbReference type="InterPro" id="IPR032675">
    <property type="entry name" value="LRR_dom_sf"/>
</dbReference>
<protein>
    <submittedName>
        <fullName evidence="1">Uncharacterized protein</fullName>
    </submittedName>
</protein>
<sequence length="414" mass="47649">MSSKKVKLETLSDSQITINTFDDGSTFDENRSYAIQSTTPISSYKSNRDIIRNSLSLYCSKTNILNVNEEYERSDDCLSFLNYNDQRSTENENLNDEIIENCLSNIGRCPDGYNFALIDCRLCSKNLINIKRLSNYPYIQFLDIQCNSISDISCLSYLKHLTYVNASKNDIANVNFENPIALRYLNLSFNELTNIGNIPQNIFLDELYLEHNEINNLDNINQCGVLKVLNLAHNNLVSLDGLENIPVGILNLNCDLSGNEIQTLIGLSNHRYLEILKLENNKIVDIYEIEYLKYCFNLRNLNLLRNSIQEIPNYRNIIIYQLNFLHILDKETISIYEKIKCDQLFNPTLQETACNNNLINSLYQNSATSVLQDTTLPDENKKYPILAIVGPVFSNKIEIGINVLKKYDDIFMPW</sequence>
<dbReference type="SUPFAM" id="SSF52058">
    <property type="entry name" value="L domain-like"/>
    <property type="match status" value="1"/>
</dbReference>
<name>A0A177AV33_9BILA</name>
<dbReference type="PROSITE" id="PS51450">
    <property type="entry name" value="LRR"/>
    <property type="match status" value="6"/>
</dbReference>
<dbReference type="OrthoDB" id="6334211at2759"/>
<reference evidence="1 2" key="1">
    <citation type="submission" date="2016-04" db="EMBL/GenBank/DDBJ databases">
        <title>The genome of Intoshia linei affirms orthonectids as highly simplified spiralians.</title>
        <authorList>
            <person name="Mikhailov K.V."/>
            <person name="Slusarev G.S."/>
            <person name="Nikitin M.A."/>
            <person name="Logacheva M.D."/>
            <person name="Penin A."/>
            <person name="Aleoshin V."/>
            <person name="Panchin Y.V."/>
        </authorList>
    </citation>
    <scope>NUCLEOTIDE SEQUENCE [LARGE SCALE GENOMIC DNA]</scope>
    <source>
        <strain evidence="1">Intl2013</strain>
        <tissue evidence="1">Whole animal</tissue>
    </source>
</reference>
<evidence type="ECO:0000313" key="2">
    <source>
        <dbReference type="Proteomes" id="UP000078046"/>
    </source>
</evidence>
<dbReference type="Proteomes" id="UP000078046">
    <property type="component" value="Unassembled WGS sequence"/>
</dbReference>
<comment type="caution">
    <text evidence="1">The sequence shown here is derived from an EMBL/GenBank/DDBJ whole genome shotgun (WGS) entry which is preliminary data.</text>
</comment>
<keyword evidence="2" id="KW-1185">Reference proteome</keyword>
<dbReference type="EMBL" id="LWCA01001460">
    <property type="protein sequence ID" value="OAF65074.1"/>
    <property type="molecule type" value="Genomic_DNA"/>
</dbReference>
<dbReference type="AlphaFoldDB" id="A0A177AV33"/>